<dbReference type="EMBL" id="LSRX01000084">
    <property type="protein sequence ID" value="OLQ10101.1"/>
    <property type="molecule type" value="Genomic_DNA"/>
</dbReference>
<name>A0A1Q9ERR6_SYMMI</name>
<evidence type="ECO:0000313" key="1">
    <source>
        <dbReference type="EMBL" id="OLQ10101.1"/>
    </source>
</evidence>
<organism evidence="1 2">
    <name type="scientific">Symbiodinium microadriaticum</name>
    <name type="common">Dinoflagellate</name>
    <name type="synonym">Zooxanthella microadriatica</name>
    <dbReference type="NCBI Taxonomy" id="2951"/>
    <lineage>
        <taxon>Eukaryota</taxon>
        <taxon>Sar</taxon>
        <taxon>Alveolata</taxon>
        <taxon>Dinophyceae</taxon>
        <taxon>Suessiales</taxon>
        <taxon>Symbiodiniaceae</taxon>
        <taxon>Symbiodinium</taxon>
    </lineage>
</organism>
<reference evidence="1 2" key="1">
    <citation type="submission" date="2016-02" db="EMBL/GenBank/DDBJ databases">
        <title>Genome analysis of coral dinoflagellate symbionts highlights evolutionary adaptations to a symbiotic lifestyle.</title>
        <authorList>
            <person name="Aranda M."/>
            <person name="Li Y."/>
            <person name="Liew Y.J."/>
            <person name="Baumgarten S."/>
            <person name="Simakov O."/>
            <person name="Wilson M."/>
            <person name="Piel J."/>
            <person name="Ashoor H."/>
            <person name="Bougouffa S."/>
            <person name="Bajic V.B."/>
            <person name="Ryu T."/>
            <person name="Ravasi T."/>
            <person name="Bayer T."/>
            <person name="Micklem G."/>
            <person name="Kim H."/>
            <person name="Bhak J."/>
            <person name="Lajeunesse T.C."/>
            <person name="Voolstra C.R."/>
        </authorList>
    </citation>
    <scope>NUCLEOTIDE SEQUENCE [LARGE SCALE GENOMIC DNA]</scope>
    <source>
        <strain evidence="1 2">CCMP2467</strain>
    </source>
</reference>
<dbReference type="AlphaFoldDB" id="A0A1Q9ERR6"/>
<comment type="caution">
    <text evidence="1">The sequence shown here is derived from an EMBL/GenBank/DDBJ whole genome shotgun (WGS) entry which is preliminary data.</text>
</comment>
<keyword evidence="2" id="KW-1185">Reference proteome</keyword>
<proteinExistence type="predicted"/>
<accession>A0A1Q9ERR6</accession>
<dbReference type="Proteomes" id="UP000186817">
    <property type="component" value="Unassembled WGS sequence"/>
</dbReference>
<evidence type="ECO:0000313" key="2">
    <source>
        <dbReference type="Proteomes" id="UP000186817"/>
    </source>
</evidence>
<protein>
    <submittedName>
        <fullName evidence="1">Uncharacterized protein</fullName>
    </submittedName>
</protein>
<gene>
    <name evidence="1" type="ORF">AK812_SmicGene6242</name>
</gene>
<sequence length="1091" mass="125062">MSNSLESQLEHLMEEEYPHMAGSSPPPRPAKRLRGMFVVTFALYHDIRFRAFSDLEIESPAPHILAPAPVNPNVITMPAMCDHYMQWGVNSFPDFTPESRKLISIAYYVCDMDAANYCMSNKQKLMLAMLIDGQNWRAHCRQAFRYDDGAWVRSETLSIDAWDFLMALEGLFVQVSLDLATEDRETQWTWEAAGTDVINVIRSLLQQSADVIKELCGVAKANSDHLRKATGNKVWHARWSRRVADMLAQYRKTWESEISSKPLTKLFLLEWDTPMPRSTGVCFTDVYLDDNWDIAPKSRDRNCYLKLNYRYLFEHVIVQDPNIDVSNFRSRLRLFLESLYYKNEHAFQIKLCFLHAAFKRVCTSKMIFQIGKGGDGKGMEAVLDRTLFGDLASSTLDCGVFLDRSEFRKSAELAWNMANVRIQEMDQKSTFHADIWKRFVVDEDIDCRVNYGFTAKRKFGESLKVQELNYDNIPTIEEARDRNKRCQQLERRIVCLRMGKFVSDVHEVDTENGIFLLIPQDELSAFLSHEITAALFLREYCIPFFQETSLAESLRMINDLAGVHADLARDTKWLASRLAGGNAPPPGEETDDVNEFNRMVIAAHSQTPWKRVLKEYLIHKIEALPGAIHSSKGKRTKLSYLIEAVDNADVILLKQVDHGCFHKLLVDWTKLQMAMDNHGGMEKYGSWTEWGDPFDLLHMQEKWTGAAFHHDAQLIRQNKTLVEDLNALGRNSELRLQEKVNLTALCDYAQTGNDRRQDLLEAYIARHRRDGLVRGDFSSIDIAYYRRPHYGRLLSRGPSGQKLTREARFIAFGSHCVEVDAPSCHPRLLVWKLRESGLWDEDKFPMLSKVVQFYGHWRQCLAQYSECTVEEAKVELIRIFYGGRPSVEVPYLLKLCDEVQRAAVLLLKMPAARVFADLYEDRPNPEFSRLSALLSFEEAKLMHIMSEHVGDSVQLLLFDGCYAECDGLAAELDVVEACRACEENVIPMAIKSWPSSTELSTIARLLTRKDPGLWSIQQASLEGPTPSCLHYVIAVLQPDCDTDHLEVTEDDGSISAREFNEHMSYSSQRAPQDAHRMIYMEEVDLSEVNTL</sequence>
<dbReference type="OrthoDB" id="406071at2759"/>